<name>A0A2C5YTE3_9HYPO</name>
<protein>
    <recommendedName>
        <fullName evidence="1">Ubiquitin-like domain-containing protein</fullName>
    </recommendedName>
</protein>
<dbReference type="InterPro" id="IPR000626">
    <property type="entry name" value="Ubiquitin-like_dom"/>
</dbReference>
<dbReference type="AlphaFoldDB" id="A0A2C5YTE3"/>
<reference evidence="2 3" key="1">
    <citation type="submission" date="2017-06" db="EMBL/GenBank/DDBJ databases">
        <title>Ant-infecting Ophiocordyceps genomes reveal a high diversity of potential behavioral manipulation genes and a possible major role for enterotoxins.</title>
        <authorList>
            <person name="De Bekker C."/>
            <person name="Evans H.C."/>
            <person name="Brachmann A."/>
            <person name="Hughes D.P."/>
        </authorList>
    </citation>
    <scope>NUCLEOTIDE SEQUENCE [LARGE SCALE GENOMIC DNA]</scope>
    <source>
        <strain evidence="2 3">1348a</strain>
    </source>
</reference>
<evidence type="ECO:0000313" key="2">
    <source>
        <dbReference type="EMBL" id="PHH70294.1"/>
    </source>
</evidence>
<dbReference type="Proteomes" id="UP000224854">
    <property type="component" value="Unassembled WGS sequence"/>
</dbReference>
<dbReference type="Pfam" id="PF14560">
    <property type="entry name" value="Ubiquitin_2"/>
    <property type="match status" value="1"/>
</dbReference>
<sequence length="111" mass="11818">MADVPLQVISDNAVSERRITPSWTVGQLKAKLETVTGIPPSSQILSLQASAGAERIPIDAADDDDIRLSSFPLVPYAELHVSRPSILLICPIDETACRQGSGACHVEQTAP</sequence>
<accession>A0A2C5YTE3</accession>
<feature type="domain" description="Ubiquitin-like" evidence="1">
    <location>
        <begin position="4"/>
        <end position="81"/>
    </location>
</feature>
<proteinExistence type="predicted"/>
<dbReference type="Gene3D" id="3.10.20.90">
    <property type="entry name" value="Phosphatidylinositol 3-kinase Catalytic Subunit, Chain A, domain 1"/>
    <property type="match status" value="1"/>
</dbReference>
<dbReference type="OrthoDB" id="5295208at2759"/>
<gene>
    <name evidence="2" type="ORF">CDD82_7220</name>
</gene>
<comment type="caution">
    <text evidence="2">The sequence shown here is derived from an EMBL/GenBank/DDBJ whole genome shotgun (WGS) entry which is preliminary data.</text>
</comment>
<dbReference type="SUPFAM" id="SSF54236">
    <property type="entry name" value="Ubiquitin-like"/>
    <property type="match status" value="1"/>
</dbReference>
<dbReference type="InterPro" id="IPR029071">
    <property type="entry name" value="Ubiquitin-like_domsf"/>
</dbReference>
<dbReference type="EMBL" id="NJEU01000817">
    <property type="protein sequence ID" value="PHH70294.1"/>
    <property type="molecule type" value="Genomic_DNA"/>
</dbReference>
<evidence type="ECO:0000313" key="3">
    <source>
        <dbReference type="Proteomes" id="UP000224854"/>
    </source>
</evidence>
<keyword evidence="3" id="KW-1185">Reference proteome</keyword>
<organism evidence="2 3">
    <name type="scientific">Ophiocordyceps australis</name>
    <dbReference type="NCBI Taxonomy" id="1399860"/>
    <lineage>
        <taxon>Eukaryota</taxon>
        <taxon>Fungi</taxon>
        <taxon>Dikarya</taxon>
        <taxon>Ascomycota</taxon>
        <taxon>Pezizomycotina</taxon>
        <taxon>Sordariomycetes</taxon>
        <taxon>Hypocreomycetidae</taxon>
        <taxon>Hypocreales</taxon>
        <taxon>Ophiocordycipitaceae</taxon>
        <taxon>Ophiocordyceps</taxon>
    </lineage>
</organism>
<evidence type="ECO:0000259" key="1">
    <source>
        <dbReference type="Pfam" id="PF14560"/>
    </source>
</evidence>